<reference evidence="6" key="2">
    <citation type="submission" date="2020-09" db="EMBL/GenBank/DDBJ databases">
        <authorList>
            <person name="Sun Q."/>
            <person name="Kim S."/>
        </authorList>
    </citation>
    <scope>NUCLEOTIDE SEQUENCE</scope>
    <source>
        <strain evidence="6">KCTC 12988</strain>
    </source>
</reference>
<keyword evidence="1" id="KW-0808">Transferase</keyword>
<reference evidence="6" key="1">
    <citation type="journal article" date="2014" name="Int. J. Syst. Evol. Microbiol.">
        <title>Complete genome sequence of Corynebacterium casei LMG S-19264T (=DSM 44701T), isolated from a smear-ripened cheese.</title>
        <authorList>
            <consortium name="US DOE Joint Genome Institute (JGI-PGF)"/>
            <person name="Walter F."/>
            <person name="Albersmeier A."/>
            <person name="Kalinowski J."/>
            <person name="Ruckert C."/>
        </authorList>
    </citation>
    <scope>NUCLEOTIDE SEQUENCE</scope>
    <source>
        <strain evidence="6">KCTC 12988</strain>
    </source>
</reference>
<dbReference type="CDD" id="cd14014">
    <property type="entry name" value="STKc_PknB_like"/>
    <property type="match status" value="1"/>
</dbReference>
<keyword evidence="4" id="KW-0067">ATP-binding</keyword>
<keyword evidence="7" id="KW-1185">Reference proteome</keyword>
<proteinExistence type="predicted"/>
<dbReference type="InterPro" id="IPR011009">
    <property type="entry name" value="Kinase-like_dom_sf"/>
</dbReference>
<keyword evidence="3" id="KW-0418">Kinase</keyword>
<dbReference type="InterPro" id="IPR000719">
    <property type="entry name" value="Prot_kinase_dom"/>
</dbReference>
<dbReference type="Gene3D" id="3.30.200.20">
    <property type="entry name" value="Phosphorylase Kinase, domain 1"/>
    <property type="match status" value="1"/>
</dbReference>
<keyword evidence="2" id="KW-0547">Nucleotide-binding</keyword>
<dbReference type="PANTHER" id="PTHR43289">
    <property type="entry name" value="MITOGEN-ACTIVATED PROTEIN KINASE KINASE KINASE 20-RELATED"/>
    <property type="match status" value="1"/>
</dbReference>
<name>A0A918WFK0_9BACT</name>
<dbReference type="PROSITE" id="PS50011">
    <property type="entry name" value="PROTEIN_KINASE_DOM"/>
    <property type="match status" value="1"/>
</dbReference>
<evidence type="ECO:0000313" key="6">
    <source>
        <dbReference type="EMBL" id="GHC42401.1"/>
    </source>
</evidence>
<comment type="caution">
    <text evidence="6">The sequence shown here is derived from an EMBL/GenBank/DDBJ whole genome shotgun (WGS) entry which is preliminary data.</text>
</comment>
<organism evidence="6 7">
    <name type="scientific">Roseibacillus persicicus</name>
    <dbReference type="NCBI Taxonomy" id="454148"/>
    <lineage>
        <taxon>Bacteria</taxon>
        <taxon>Pseudomonadati</taxon>
        <taxon>Verrucomicrobiota</taxon>
        <taxon>Verrucomicrobiia</taxon>
        <taxon>Verrucomicrobiales</taxon>
        <taxon>Verrucomicrobiaceae</taxon>
        <taxon>Roseibacillus</taxon>
    </lineage>
</organism>
<evidence type="ECO:0000256" key="4">
    <source>
        <dbReference type="ARBA" id="ARBA00022840"/>
    </source>
</evidence>
<evidence type="ECO:0000256" key="2">
    <source>
        <dbReference type="ARBA" id="ARBA00022741"/>
    </source>
</evidence>
<gene>
    <name evidence="6" type="ORF">GCM10007100_04260</name>
</gene>
<dbReference type="Gene3D" id="1.10.510.10">
    <property type="entry name" value="Transferase(Phosphotransferase) domain 1"/>
    <property type="match status" value="1"/>
</dbReference>
<sequence>MMKAVEDQDDFQNDYRLIQAYQEATQLEGDGLAGLCPSYLELSEIETRYEEQTLLGKGGVKAVYRTFDNRTRRWVAMARLKDGRGPEYYDLFVNEAWLTSSLNHPNIINVHDVGIDSSGRPFFTMDLKGNTTLGDLIAAQNRSRRSLLQDFMKVCDAMAYAHSRDIIHLDLKPDNIQSDDYGEVLVCDWGLGKLVSQVEEELDGISSTEAWDNMTLLGEIKGSPGYMAPEQVKSGGVKDHRTDIFSLGCILHAILTGEAPFTGDNHSMLSATTDAEIADPCEKYPSLKVPPSLGAVTLKALAKNPDDRYGSVSELKEEIQRYLDGFSTDAEAPNFLREARLFASRNRTPVLISFLSLIVLTVLSTLFIERVNELRQSVLNQSQLADQYASEAELANEKYFETLSKSKEQQLALSESLIFSTNRLKNRGIFDTPMKSIREAKELANHAYALNPDSNKAKYQIFALNIIQLNFAEALKEPLEKGSLRYPYVQLAESFPEFNYDRYRRPSLDELTEFLQEAGEIDLEQSPILERILSYDASLRGSKRAYERVVLQFVKYLNPGEEVIALEALRSRSAFRLRSAGAIRLIADPGGSEQCVLRYLIPRSLVLEIEEEFDLAQLQGLGITKLDLTMCPNVRLEESLSLPSLNSVKIDPNHLSAELLQEWVTSSVSFEIVAGPSHVLMQDQ</sequence>
<evidence type="ECO:0000256" key="3">
    <source>
        <dbReference type="ARBA" id="ARBA00022777"/>
    </source>
</evidence>
<evidence type="ECO:0000256" key="1">
    <source>
        <dbReference type="ARBA" id="ARBA00022679"/>
    </source>
</evidence>
<dbReference type="SUPFAM" id="SSF56112">
    <property type="entry name" value="Protein kinase-like (PK-like)"/>
    <property type="match status" value="1"/>
</dbReference>
<protein>
    <recommendedName>
        <fullName evidence="5">Protein kinase domain-containing protein</fullName>
    </recommendedName>
</protein>
<dbReference type="GO" id="GO:0005524">
    <property type="term" value="F:ATP binding"/>
    <property type="evidence" value="ECO:0007669"/>
    <property type="project" value="UniProtKB-KW"/>
</dbReference>
<dbReference type="EMBL" id="BMXI01000001">
    <property type="protein sequence ID" value="GHC42401.1"/>
    <property type="molecule type" value="Genomic_DNA"/>
</dbReference>
<feature type="domain" description="Protein kinase" evidence="5">
    <location>
        <begin position="49"/>
        <end position="323"/>
    </location>
</feature>
<accession>A0A918WFK0</accession>
<dbReference type="Pfam" id="PF00069">
    <property type="entry name" value="Pkinase"/>
    <property type="match status" value="1"/>
</dbReference>
<evidence type="ECO:0000313" key="7">
    <source>
        <dbReference type="Proteomes" id="UP000644507"/>
    </source>
</evidence>
<dbReference type="AlphaFoldDB" id="A0A918WFK0"/>
<dbReference type="RefSeq" id="WP_189566899.1">
    <property type="nucleotide sequence ID" value="NZ_BMXI01000001.1"/>
</dbReference>
<dbReference type="PANTHER" id="PTHR43289:SF34">
    <property type="entry name" value="SERINE_THREONINE-PROTEIN KINASE YBDM-RELATED"/>
    <property type="match status" value="1"/>
</dbReference>
<dbReference type="SMART" id="SM00220">
    <property type="entry name" value="S_TKc"/>
    <property type="match status" value="1"/>
</dbReference>
<dbReference type="Proteomes" id="UP000644507">
    <property type="component" value="Unassembled WGS sequence"/>
</dbReference>
<dbReference type="GO" id="GO:0004674">
    <property type="term" value="F:protein serine/threonine kinase activity"/>
    <property type="evidence" value="ECO:0007669"/>
    <property type="project" value="TreeGrafter"/>
</dbReference>
<evidence type="ECO:0000259" key="5">
    <source>
        <dbReference type="PROSITE" id="PS50011"/>
    </source>
</evidence>